<evidence type="ECO:0000256" key="11">
    <source>
        <dbReference type="PIRSR" id="PIRSR604808-3"/>
    </source>
</evidence>
<comment type="cofactor">
    <cofactor evidence="10">
        <name>Mg(2+)</name>
        <dbReference type="ChEBI" id="CHEBI:18420"/>
    </cofactor>
    <cofactor evidence="10">
        <name>Mn(2+)</name>
        <dbReference type="ChEBI" id="CHEBI:29035"/>
    </cofactor>
    <text evidence="10">Probably binds two magnesium or manganese ions per subunit.</text>
</comment>
<dbReference type="PANTHER" id="PTHR22748">
    <property type="entry name" value="AP ENDONUCLEASE"/>
    <property type="match status" value="1"/>
</dbReference>
<reference evidence="14" key="1">
    <citation type="submission" date="2004-02" db="EMBL/GenBank/DDBJ databases">
        <title>Liver regeneration after PH.</title>
        <authorList>
            <person name="Xu C.S."/>
            <person name="Zhang L."/>
            <person name="Chang C.F."/>
            <person name="Han H.P."/>
            <person name="Wang G.P."/>
            <person name="Chai L.Q."/>
            <person name="Yuan J.Y."/>
            <person name="Yang K.J."/>
            <person name="Zhao L.F."/>
            <person name="Ma H."/>
            <person name="Wang L."/>
            <person name="Wang S.F."/>
            <person name="Xing X.K."/>
            <person name="Shen G.M."/>
            <person name="Shi J.B."/>
            <person name="Rahman S."/>
            <person name="Wang Q.N."/>
            <person name="Zhang J.B."/>
        </authorList>
    </citation>
    <scope>NUCLEOTIDE SEQUENCE</scope>
</reference>
<proteinExistence type="evidence at transcript level"/>
<dbReference type="SUPFAM" id="SSF56219">
    <property type="entry name" value="DNase I-like"/>
    <property type="match status" value="1"/>
</dbReference>
<dbReference type="PANTHER" id="PTHR22748:SF23">
    <property type="entry name" value="EXODEOXYRIBONUCLEASE III"/>
    <property type="match status" value="1"/>
</dbReference>
<dbReference type="InterPro" id="IPR036691">
    <property type="entry name" value="Endo/exonu/phosph_ase_sf"/>
</dbReference>
<evidence type="ECO:0000256" key="4">
    <source>
        <dbReference type="ARBA" id="ARBA00022723"/>
    </source>
</evidence>
<evidence type="ECO:0000256" key="5">
    <source>
        <dbReference type="ARBA" id="ARBA00022763"/>
    </source>
</evidence>
<feature type="site" description="Transition state stabilizer" evidence="11">
    <location>
        <position position="149"/>
    </location>
</feature>
<evidence type="ECO:0000256" key="7">
    <source>
        <dbReference type="ARBA" id="ARBA00022842"/>
    </source>
</evidence>
<dbReference type="GO" id="GO:0046872">
    <property type="term" value="F:metal ion binding"/>
    <property type="evidence" value="ECO:0007669"/>
    <property type="project" value="UniProtKB-KW"/>
</dbReference>
<organism evidence="14">
    <name type="scientific">Rattus norvegicus</name>
    <name type="common">Rat</name>
    <dbReference type="NCBI Taxonomy" id="10116"/>
    <lineage>
        <taxon>Eukaryota</taxon>
        <taxon>Metazoa</taxon>
        <taxon>Chordata</taxon>
        <taxon>Craniata</taxon>
        <taxon>Vertebrata</taxon>
        <taxon>Euteleostomi</taxon>
        <taxon>Mammalia</taxon>
        <taxon>Eutheria</taxon>
        <taxon>Euarchontoglires</taxon>
        <taxon>Glires</taxon>
        <taxon>Rodentia</taxon>
        <taxon>Myomorpha</taxon>
        <taxon>Muroidea</taxon>
        <taxon>Muridae</taxon>
        <taxon>Murinae</taxon>
        <taxon>Rattus</taxon>
    </lineage>
</organism>
<keyword evidence="8" id="KW-0233">DNA recombination</keyword>
<name>Q6QI34_RAT</name>
<evidence type="ECO:0000256" key="12">
    <source>
        <dbReference type="SAM" id="Coils"/>
    </source>
</evidence>
<dbReference type="GO" id="GO:0008311">
    <property type="term" value="F:double-stranded DNA 3'-5' DNA exonuclease activity"/>
    <property type="evidence" value="ECO:0007669"/>
    <property type="project" value="UniProtKB-EC"/>
</dbReference>
<keyword evidence="4 10" id="KW-0479">Metal-binding</keyword>
<evidence type="ECO:0000256" key="8">
    <source>
        <dbReference type="ARBA" id="ARBA00023172"/>
    </source>
</evidence>
<evidence type="ECO:0000256" key="1">
    <source>
        <dbReference type="ARBA" id="ARBA00000493"/>
    </source>
</evidence>
<protein>
    <recommendedName>
        <fullName evidence="3">exodeoxyribonuclease III</fullName>
        <ecNumber evidence="3">3.1.11.2</ecNumber>
    </recommendedName>
</protein>
<keyword evidence="7 10" id="KW-0460">Magnesium</keyword>
<keyword evidence="6" id="KW-0378">Hydrolase</keyword>
<dbReference type="EC" id="3.1.11.2" evidence="3"/>
<dbReference type="GO" id="GO:0006281">
    <property type="term" value="P:DNA repair"/>
    <property type="evidence" value="ECO:0007669"/>
    <property type="project" value="UniProtKB-KW"/>
</dbReference>
<dbReference type="AlphaFoldDB" id="Q6QI34"/>
<dbReference type="Pfam" id="PF03372">
    <property type="entry name" value="Exo_endo_phos"/>
    <property type="match status" value="1"/>
</dbReference>
<evidence type="ECO:0000256" key="2">
    <source>
        <dbReference type="ARBA" id="ARBA00007092"/>
    </source>
</evidence>
<evidence type="ECO:0000256" key="3">
    <source>
        <dbReference type="ARBA" id="ARBA00012115"/>
    </source>
</evidence>
<feature type="site" description="Important for catalytic activity" evidence="11">
    <location>
        <position position="207"/>
    </location>
</feature>
<sequence length="419" mass="48001">MNITGSNNHYSLISLNINGLNSPIKRHRLTNWIRNEDPAFCCLQETHLRDKDRHYLRVKGWKTTFQANGQKKQAGVAILISNKINFQLKVIKKDKEGHFIFIKGKIHQDELSILNIYAPNTRAPTYVKETLLKLKTHIAPHTIIVGDFNTPLSSMDRSWKQKLNSDVDRLREVMSQMDLTDIYRTFYPKAKGYTFFSASHGTFSKIDHIIGQKTGLNRDRHWVHKQRIQLEYKPRYRIKPVRSHSKEHKVSDLRNCEAERKQGACLLLSVSGCREQTSPSGRVIGCWRVSGLAYTMRHQSRLYESAPYAVCNTAQMRKEKITHQAPFAIQDAHMLGRAIGAGLFAITPAGERGMCCKAIKLVESQIELSVLAPSSLKLLRHESEVAEEEKVQAEAQEKKDEAEVQVNQLVHPVRLREQM</sequence>
<dbReference type="GO" id="GO:0006310">
    <property type="term" value="P:DNA recombination"/>
    <property type="evidence" value="ECO:0007669"/>
    <property type="project" value="UniProtKB-KW"/>
</dbReference>
<evidence type="ECO:0000256" key="9">
    <source>
        <dbReference type="ARBA" id="ARBA00023204"/>
    </source>
</evidence>
<evidence type="ECO:0000256" key="10">
    <source>
        <dbReference type="PIRSR" id="PIRSR604808-2"/>
    </source>
</evidence>
<keyword evidence="9" id="KW-0234">DNA repair</keyword>
<evidence type="ECO:0000256" key="6">
    <source>
        <dbReference type="ARBA" id="ARBA00022801"/>
    </source>
</evidence>
<feature type="domain" description="Endonuclease/exonuclease/phosphatase" evidence="13">
    <location>
        <begin position="13"/>
        <end position="224"/>
    </location>
</feature>
<feature type="binding site" evidence="10">
    <location>
        <position position="45"/>
    </location>
    <ligand>
        <name>Mg(2+)</name>
        <dbReference type="ChEBI" id="CHEBI:18420"/>
        <label>1</label>
    </ligand>
</feature>
<dbReference type="InterPro" id="IPR004808">
    <property type="entry name" value="AP_endonuc_1"/>
</dbReference>
<keyword evidence="5" id="KW-0227">DNA damage</keyword>
<evidence type="ECO:0000313" key="14">
    <source>
        <dbReference type="EMBL" id="AAS66265.1"/>
    </source>
</evidence>
<comment type="similarity">
    <text evidence="2">Belongs to the DNA repair enzymes AP/ExoA family.</text>
</comment>
<comment type="catalytic activity">
    <reaction evidence="1">
        <text>Exonucleolytic cleavage in the 3'- to 5'-direction to yield nucleoside 5'-phosphates.</text>
        <dbReference type="EC" id="3.1.11.2"/>
    </reaction>
</comment>
<keyword evidence="12" id="KW-0175">Coiled coil</keyword>
<feature type="binding site" evidence="10">
    <location>
        <position position="147"/>
    </location>
    <ligand>
        <name>Mg(2+)</name>
        <dbReference type="ChEBI" id="CHEBI:18420"/>
        <label>1</label>
    </ligand>
</feature>
<dbReference type="EMBL" id="AY539925">
    <property type="protein sequence ID" value="AAS66265.1"/>
    <property type="molecule type" value="mRNA"/>
</dbReference>
<feature type="binding site" evidence="10">
    <location>
        <position position="149"/>
    </location>
    <ligand>
        <name>Mg(2+)</name>
        <dbReference type="ChEBI" id="CHEBI:18420"/>
        <label>1</label>
    </ligand>
</feature>
<dbReference type="CDD" id="cd09076">
    <property type="entry name" value="L1-EN"/>
    <property type="match status" value="1"/>
</dbReference>
<dbReference type="InterPro" id="IPR005135">
    <property type="entry name" value="Endo/exonuclease/phosphatase"/>
</dbReference>
<feature type="coiled-coil region" evidence="12">
    <location>
        <begin position="376"/>
        <end position="408"/>
    </location>
</feature>
<evidence type="ECO:0000259" key="13">
    <source>
        <dbReference type="Pfam" id="PF03372"/>
    </source>
</evidence>
<keyword evidence="10" id="KW-0464">Manganese</keyword>
<feature type="binding site" evidence="10">
    <location>
        <position position="16"/>
    </location>
    <ligand>
        <name>Mg(2+)</name>
        <dbReference type="ChEBI" id="CHEBI:18420"/>
        <label>1</label>
    </ligand>
</feature>
<accession>Q6QI34</accession>
<dbReference type="Gene3D" id="3.60.10.10">
    <property type="entry name" value="Endonuclease/exonuclease/phosphatase"/>
    <property type="match status" value="1"/>
</dbReference>